<organism evidence="2 3">
    <name type="scientific">Fibroporia radiculosa</name>
    <dbReference type="NCBI Taxonomy" id="599839"/>
    <lineage>
        <taxon>Eukaryota</taxon>
        <taxon>Fungi</taxon>
        <taxon>Dikarya</taxon>
        <taxon>Basidiomycota</taxon>
        <taxon>Agaricomycotina</taxon>
        <taxon>Agaricomycetes</taxon>
        <taxon>Polyporales</taxon>
        <taxon>Fibroporiaceae</taxon>
        <taxon>Fibroporia</taxon>
    </lineage>
</organism>
<feature type="region of interest" description="Disordered" evidence="1">
    <location>
        <begin position="357"/>
        <end position="389"/>
    </location>
</feature>
<dbReference type="GeneID" id="24093118"/>
<evidence type="ECO:0000313" key="3">
    <source>
        <dbReference type="Proteomes" id="UP000006352"/>
    </source>
</evidence>
<dbReference type="InParanoid" id="J7RGL4"/>
<feature type="region of interest" description="Disordered" evidence="1">
    <location>
        <begin position="1"/>
        <end position="62"/>
    </location>
</feature>
<keyword evidence="3" id="KW-1185">Reference proteome</keyword>
<proteinExistence type="predicted"/>
<feature type="region of interest" description="Disordered" evidence="1">
    <location>
        <begin position="167"/>
        <end position="200"/>
    </location>
</feature>
<dbReference type="Proteomes" id="UP000006352">
    <property type="component" value="Unassembled WGS sequence"/>
</dbReference>
<gene>
    <name evidence="2" type="ORF">FIBRA_00201</name>
</gene>
<dbReference type="HOGENOM" id="CLU_556734_0_0_1"/>
<feature type="compositionally biased region" description="Low complexity" evidence="1">
    <location>
        <begin position="37"/>
        <end position="51"/>
    </location>
</feature>
<feature type="compositionally biased region" description="Low complexity" evidence="1">
    <location>
        <begin position="359"/>
        <end position="389"/>
    </location>
</feature>
<reference evidence="2 3" key="1">
    <citation type="journal article" date="2012" name="Appl. Environ. Microbiol.">
        <title>Short-read sequencing for genomic analysis of the brown rot fungus Fibroporia radiculosa.</title>
        <authorList>
            <person name="Tang J.D."/>
            <person name="Perkins A.D."/>
            <person name="Sonstegard T.S."/>
            <person name="Schroeder S.G."/>
            <person name="Burgess S.C."/>
            <person name="Diehl S.V."/>
        </authorList>
    </citation>
    <scope>NUCLEOTIDE SEQUENCE [LARGE SCALE GENOMIC DNA]</scope>
    <source>
        <strain evidence="2 3">TFFH 294</strain>
    </source>
</reference>
<accession>J7RGL4</accession>
<sequence length="529" mass="57963">MITRTRSLARSAHSDEQVPAPRRSRLDSLVSSAIKRPGSTPPSSYAPSSYSHGQHEDDSYPNISVFRQSGQMEVHVRSPSVKMTRPPGHEVPRSLPVFDVHNKIRGTVLLDTSLSARPGRLYISMEGTFVHITPRAPASQLLGMPGPSGMHRHVFFFSTQTLPLDKTIGPRRSNSSLRDAIAASVRPRRERRPSQSGIGGTLLPFPFSFEAPPPIRPGEELPPTFCTTVEGLAGTRARAFVERSEIVYKLIATWESSAGDDRLVVEAPIIFAPETDFESLDGRSLEPESWVEIPLRSERPIPFSCAVAIPDVPSFPRSASVPYYVVFTTSPRSPTLAREIVLDATIAVSVHRQINIDTSPASPSTPSLASPTSPLSSSSSSSGSDFDSPSSFILSHKTKLMKRMVRSAPPIISRKQQLKLTAPVPPLPPFVDAAGRGGTEGYSETRTLFTDVYAGFPKRPRIRMNPGQQHPSMTALTLLPDGLYKSKVQLNKNMVPSIGWTDLSVKYYLEISVLFGQDESRARIPIRIV</sequence>
<dbReference type="EMBL" id="HE796872">
    <property type="protein sequence ID" value="CCL98207.1"/>
    <property type="molecule type" value="Genomic_DNA"/>
</dbReference>
<dbReference type="AlphaFoldDB" id="J7RGL4"/>
<protein>
    <submittedName>
        <fullName evidence="2">Uncharacterized protein</fullName>
    </submittedName>
</protein>
<dbReference type="OrthoDB" id="3259897at2759"/>
<name>J7RGL4_9APHY</name>
<evidence type="ECO:0000256" key="1">
    <source>
        <dbReference type="SAM" id="MobiDB-lite"/>
    </source>
</evidence>
<dbReference type="RefSeq" id="XP_012177490.1">
    <property type="nucleotide sequence ID" value="XM_012322100.1"/>
</dbReference>
<evidence type="ECO:0000313" key="2">
    <source>
        <dbReference type="EMBL" id="CCL98207.1"/>
    </source>
</evidence>